<accession>A0ABQ0W504</accession>
<sequence length="121" mass="13906">MQTSPRLTQFYNVGNFDPVELTSINFSTEIRHDFQKGASACQYTYISFYTNEGIVMIPISQKGCVAKLNLINHDQILKGNENDLSGFGTDISRWTKVDVRNEREGIMVYLNGDWKYKIIRS</sequence>
<dbReference type="EMBL" id="BJXH01000028">
    <property type="protein sequence ID" value="GEM69033.1"/>
    <property type="molecule type" value="Genomic_DNA"/>
</dbReference>
<evidence type="ECO:0000313" key="2">
    <source>
        <dbReference type="Proteomes" id="UP000321676"/>
    </source>
</evidence>
<proteinExistence type="predicted"/>
<reference evidence="1 2" key="1">
    <citation type="submission" date="2019-07" db="EMBL/GenBank/DDBJ databases">
        <title>Whole genome shotgun sequence of Sphingobacterium mizutaii NBRC 14946.</title>
        <authorList>
            <person name="Hosoyama A."/>
            <person name="Uohara A."/>
            <person name="Ohji S."/>
            <person name="Ichikawa N."/>
        </authorList>
    </citation>
    <scope>NUCLEOTIDE SEQUENCE [LARGE SCALE GENOMIC DNA]</scope>
    <source>
        <strain evidence="1 2">NBRC 14946</strain>
    </source>
</reference>
<gene>
    <name evidence="1" type="ORF">SMI01S_26390</name>
</gene>
<comment type="caution">
    <text evidence="1">The sequence shown here is derived from an EMBL/GenBank/DDBJ whole genome shotgun (WGS) entry which is preliminary data.</text>
</comment>
<organism evidence="1 2">
    <name type="scientific">Sphingobacterium mizutaii NBRC 14946 = DSM 11724</name>
    <dbReference type="NCBI Taxonomy" id="1220576"/>
    <lineage>
        <taxon>Bacteria</taxon>
        <taxon>Pseudomonadati</taxon>
        <taxon>Bacteroidota</taxon>
        <taxon>Sphingobacteriia</taxon>
        <taxon>Sphingobacteriales</taxon>
        <taxon>Sphingobacteriaceae</taxon>
        <taxon>Sphingobacterium</taxon>
    </lineage>
</organism>
<name>A0ABQ0W504_9SPHI</name>
<keyword evidence="2" id="KW-1185">Reference proteome</keyword>
<evidence type="ECO:0000313" key="1">
    <source>
        <dbReference type="EMBL" id="GEM69033.1"/>
    </source>
</evidence>
<dbReference type="Proteomes" id="UP000321676">
    <property type="component" value="Unassembled WGS sequence"/>
</dbReference>
<protein>
    <submittedName>
        <fullName evidence="1">Uncharacterized protein</fullName>
    </submittedName>
</protein>